<protein>
    <submittedName>
        <fullName evidence="1">Uncharacterized protein</fullName>
    </submittedName>
</protein>
<organism evidence="1 2">
    <name type="scientific">Piloderma croceum (strain F 1598)</name>
    <dbReference type="NCBI Taxonomy" id="765440"/>
    <lineage>
        <taxon>Eukaryota</taxon>
        <taxon>Fungi</taxon>
        <taxon>Dikarya</taxon>
        <taxon>Basidiomycota</taxon>
        <taxon>Agaricomycotina</taxon>
        <taxon>Agaricomycetes</taxon>
        <taxon>Agaricomycetidae</taxon>
        <taxon>Atheliales</taxon>
        <taxon>Atheliaceae</taxon>
        <taxon>Piloderma</taxon>
    </lineage>
</organism>
<accession>A0A0C3FDT8</accession>
<dbReference type="HOGENOM" id="CLU_484065_0_0_1"/>
<dbReference type="Proteomes" id="UP000054166">
    <property type="component" value="Unassembled WGS sequence"/>
</dbReference>
<evidence type="ECO:0000313" key="1">
    <source>
        <dbReference type="EMBL" id="KIM78076.1"/>
    </source>
</evidence>
<evidence type="ECO:0000313" key="2">
    <source>
        <dbReference type="Proteomes" id="UP000054166"/>
    </source>
</evidence>
<dbReference type="InParanoid" id="A0A0C3FDT8"/>
<proteinExistence type="predicted"/>
<gene>
    <name evidence="1" type="ORF">PILCRDRAFT_602863</name>
</gene>
<dbReference type="EMBL" id="KN833019">
    <property type="protein sequence ID" value="KIM78076.1"/>
    <property type="molecule type" value="Genomic_DNA"/>
</dbReference>
<name>A0A0C3FDT8_PILCF</name>
<dbReference type="AlphaFoldDB" id="A0A0C3FDT8"/>
<reference evidence="2" key="2">
    <citation type="submission" date="2015-01" db="EMBL/GenBank/DDBJ databases">
        <title>Evolutionary Origins and Diversification of the Mycorrhizal Mutualists.</title>
        <authorList>
            <consortium name="DOE Joint Genome Institute"/>
            <consortium name="Mycorrhizal Genomics Consortium"/>
            <person name="Kohler A."/>
            <person name="Kuo A."/>
            <person name="Nagy L.G."/>
            <person name="Floudas D."/>
            <person name="Copeland A."/>
            <person name="Barry K.W."/>
            <person name="Cichocki N."/>
            <person name="Veneault-Fourrey C."/>
            <person name="LaButti K."/>
            <person name="Lindquist E.A."/>
            <person name="Lipzen A."/>
            <person name="Lundell T."/>
            <person name="Morin E."/>
            <person name="Murat C."/>
            <person name="Riley R."/>
            <person name="Ohm R."/>
            <person name="Sun H."/>
            <person name="Tunlid A."/>
            <person name="Henrissat B."/>
            <person name="Grigoriev I.V."/>
            <person name="Hibbett D.S."/>
            <person name="Martin F."/>
        </authorList>
    </citation>
    <scope>NUCLEOTIDE SEQUENCE [LARGE SCALE GENOMIC DNA]</scope>
    <source>
        <strain evidence="2">F 1598</strain>
    </source>
</reference>
<reference evidence="1 2" key="1">
    <citation type="submission" date="2014-04" db="EMBL/GenBank/DDBJ databases">
        <authorList>
            <consortium name="DOE Joint Genome Institute"/>
            <person name="Kuo A."/>
            <person name="Tarkka M."/>
            <person name="Buscot F."/>
            <person name="Kohler A."/>
            <person name="Nagy L.G."/>
            <person name="Floudas D."/>
            <person name="Copeland A."/>
            <person name="Barry K.W."/>
            <person name="Cichocki N."/>
            <person name="Veneault-Fourrey C."/>
            <person name="LaButti K."/>
            <person name="Lindquist E.A."/>
            <person name="Lipzen A."/>
            <person name="Lundell T."/>
            <person name="Morin E."/>
            <person name="Murat C."/>
            <person name="Sun H."/>
            <person name="Tunlid A."/>
            <person name="Henrissat B."/>
            <person name="Grigoriev I.V."/>
            <person name="Hibbett D.S."/>
            <person name="Martin F."/>
            <person name="Nordberg H.P."/>
            <person name="Cantor M.N."/>
            <person name="Hua S.X."/>
        </authorList>
    </citation>
    <scope>NUCLEOTIDE SEQUENCE [LARGE SCALE GENOMIC DNA]</scope>
    <source>
        <strain evidence="1 2">F 1598</strain>
    </source>
</reference>
<keyword evidence="2" id="KW-1185">Reference proteome</keyword>
<sequence>MKLNQNQEYVMRVEMAEIYKRSAIDYMFKAISLYLAQQQERELEANQIETPGEPLEIHEYADETVKTGKYGCLSRLWWETVQWYEAGPGSSIDPHDRGWSSDLQCWWVRAAQARGHAEWLIKEQRDAQTFGHTQAIESWRLLPPGTVDHYDNSCVVWAIWTTVCRNHGVNGWDDFEEDDFLTHFNILSDVARGHQSMSTGWPLCSYLYGAPEFVFLDLAKNGPNTSLIGLLPTDTTSRCHPQVRICIGVHDRYMRKGVQDTLDESVSDHLRTLARCADDILAEYHAEATLGNLQKAKYIESGILPSLVSALQKMLSKRVHMTLKDAEDCKFDKVVYQCIKFYLDEAIHMLRWQHRADIHEVLYLMYVERELSKLLAPWFNFRLRAIQRGQIFIQLQSLLTQREVEKFSPGTGLTSQPVWKIHEDSVLITLYNFLEDMRTEILQGRWLPPETHDFIAPFMSYLTSGGNLDLMPVIKGGDMKTERRELTKLGIFNAEMSRCLLELGFFREGFSLSCDCPMHSLIQDMEETLQDPTSADELAQTVQDSELLTPFFELDNLLEDLNI</sequence>
<dbReference type="OrthoDB" id="5417142at2759"/>